<organism evidence="4 5">
    <name type="scientific">Bonamia ostreae</name>
    <dbReference type="NCBI Taxonomy" id="126728"/>
    <lineage>
        <taxon>Eukaryota</taxon>
        <taxon>Sar</taxon>
        <taxon>Rhizaria</taxon>
        <taxon>Endomyxa</taxon>
        <taxon>Ascetosporea</taxon>
        <taxon>Haplosporida</taxon>
        <taxon>Bonamia</taxon>
    </lineage>
</organism>
<dbReference type="Gene3D" id="1.25.10.10">
    <property type="entry name" value="Leucine-rich Repeat Variant"/>
    <property type="match status" value="1"/>
</dbReference>
<dbReference type="InterPro" id="IPR033133">
    <property type="entry name" value="PUM-HD"/>
</dbReference>
<protein>
    <recommendedName>
        <fullName evidence="3">PUM-HD domain-containing protein</fullName>
    </recommendedName>
</protein>
<dbReference type="SUPFAM" id="SSF48371">
    <property type="entry name" value="ARM repeat"/>
    <property type="match status" value="1"/>
</dbReference>
<evidence type="ECO:0000259" key="3">
    <source>
        <dbReference type="PROSITE" id="PS50303"/>
    </source>
</evidence>
<sequence length="143" mass="16600">MGLYLAIAKHTEKLVQDQFGNYIVQHALETSPNKVKEMVKLNMLGKFVAYSKQKFSSNVVEKCLKVSDAKWQRNIVRELIFFPWELINDKYGNYCLQTALSVCDKDLCEEFAKAVYPSLSRLRENVKVKWVNLLEAAKLKHQN</sequence>
<dbReference type="InterPro" id="IPR001313">
    <property type="entry name" value="Pumilio_RNA-bd_rpt"/>
</dbReference>
<dbReference type="Proteomes" id="UP001439008">
    <property type="component" value="Unassembled WGS sequence"/>
</dbReference>
<name>A0ABV2AJ16_9EUKA</name>
<reference evidence="4 5" key="1">
    <citation type="journal article" date="2024" name="BMC Biol.">
        <title>Comparative genomics of Ascetosporea gives new insight into the evolutionary basis for animal parasitism in Rhizaria.</title>
        <authorList>
            <person name="Hiltunen Thoren M."/>
            <person name="Onut-Brannstrom I."/>
            <person name="Alfjorden A."/>
            <person name="Peckova H."/>
            <person name="Swords F."/>
            <person name="Hooper C."/>
            <person name="Holzer A.S."/>
            <person name="Bass D."/>
            <person name="Burki F."/>
        </authorList>
    </citation>
    <scope>NUCLEOTIDE SEQUENCE [LARGE SCALE GENOMIC DNA]</scope>
    <source>
        <strain evidence="4">20-A016</strain>
    </source>
</reference>
<keyword evidence="1" id="KW-0677">Repeat</keyword>
<feature type="repeat" description="Pumilio" evidence="2">
    <location>
        <begin position="42"/>
        <end position="77"/>
    </location>
</feature>
<dbReference type="PROSITE" id="PS50302">
    <property type="entry name" value="PUM"/>
    <property type="match status" value="2"/>
</dbReference>
<dbReference type="Pfam" id="PF00806">
    <property type="entry name" value="PUF"/>
    <property type="match status" value="3"/>
</dbReference>
<dbReference type="SMART" id="SM00025">
    <property type="entry name" value="Pumilio"/>
    <property type="match status" value="3"/>
</dbReference>
<feature type="repeat" description="Pumilio" evidence="2">
    <location>
        <begin position="6"/>
        <end position="41"/>
    </location>
</feature>
<keyword evidence="5" id="KW-1185">Reference proteome</keyword>
<dbReference type="PROSITE" id="PS50303">
    <property type="entry name" value="PUM_HD"/>
    <property type="match status" value="1"/>
</dbReference>
<feature type="domain" description="PUM-HD" evidence="3">
    <location>
        <begin position="1"/>
        <end position="140"/>
    </location>
</feature>
<proteinExistence type="predicted"/>
<comment type="caution">
    <text evidence="4">The sequence shown here is derived from an EMBL/GenBank/DDBJ whole genome shotgun (WGS) entry which is preliminary data.</text>
</comment>
<evidence type="ECO:0000256" key="2">
    <source>
        <dbReference type="PROSITE-ProRule" id="PRU00317"/>
    </source>
</evidence>
<dbReference type="InterPro" id="IPR011989">
    <property type="entry name" value="ARM-like"/>
</dbReference>
<dbReference type="PANTHER" id="PTHR12537:SF13">
    <property type="entry name" value="PUMILIO HOMOLOGY DOMAIN FAMILY MEMBER 4"/>
    <property type="match status" value="1"/>
</dbReference>
<dbReference type="PANTHER" id="PTHR12537">
    <property type="entry name" value="RNA BINDING PROTEIN PUMILIO-RELATED"/>
    <property type="match status" value="1"/>
</dbReference>
<accession>A0ABV2AJ16</accession>
<dbReference type="InterPro" id="IPR016024">
    <property type="entry name" value="ARM-type_fold"/>
</dbReference>
<dbReference type="EMBL" id="JBDODL010000293">
    <property type="protein sequence ID" value="MES1919454.1"/>
    <property type="molecule type" value="Genomic_DNA"/>
</dbReference>
<evidence type="ECO:0000256" key="1">
    <source>
        <dbReference type="ARBA" id="ARBA00022737"/>
    </source>
</evidence>
<gene>
    <name evidence="4" type="ORF">MHBO_001284</name>
</gene>
<evidence type="ECO:0000313" key="5">
    <source>
        <dbReference type="Proteomes" id="UP001439008"/>
    </source>
</evidence>
<evidence type="ECO:0000313" key="4">
    <source>
        <dbReference type="EMBL" id="MES1919454.1"/>
    </source>
</evidence>